<dbReference type="Pfam" id="PF04390">
    <property type="entry name" value="LptE"/>
    <property type="match status" value="1"/>
</dbReference>
<evidence type="ECO:0000256" key="7">
    <source>
        <dbReference type="SAM" id="SignalP"/>
    </source>
</evidence>
<feature type="chain" id="PRO_5013298736" description="LPS-assembly lipoprotein LptE" evidence="7">
    <location>
        <begin position="21"/>
        <end position="159"/>
    </location>
</feature>
<dbReference type="RefSeq" id="WP_085357071.1">
    <property type="nucleotide sequence ID" value="NZ_CP091509.1"/>
</dbReference>
<dbReference type="EMBL" id="MTAC01000018">
    <property type="protein sequence ID" value="OSI34043.1"/>
    <property type="molecule type" value="Genomic_DNA"/>
</dbReference>
<keyword evidence="1 6" id="KW-0732">Signal</keyword>
<evidence type="ECO:0000256" key="2">
    <source>
        <dbReference type="ARBA" id="ARBA00023136"/>
    </source>
</evidence>
<dbReference type="EMBL" id="MTAB01000014">
    <property type="protein sequence ID" value="OSI20848.1"/>
    <property type="molecule type" value="Genomic_DNA"/>
</dbReference>
<gene>
    <name evidence="6" type="primary">lptE</name>
    <name evidence="8" type="ORF">BV912_07310</name>
    <name evidence="9" type="ORF">BV913_07920</name>
</gene>
<comment type="subcellular location">
    <subcellularLocation>
        <location evidence="6">Cell outer membrane</location>
        <topology evidence="6">Lipid-anchor</topology>
    </subcellularLocation>
</comment>
<dbReference type="Proteomes" id="UP000193346">
    <property type="component" value="Unassembled WGS sequence"/>
</dbReference>
<proteinExistence type="inferred from homology"/>
<keyword evidence="3 6" id="KW-0564">Palmitate</keyword>
<dbReference type="Proteomes" id="UP000193303">
    <property type="component" value="Unassembled WGS sequence"/>
</dbReference>
<dbReference type="GO" id="GO:1990351">
    <property type="term" value="C:transporter complex"/>
    <property type="evidence" value="ECO:0007669"/>
    <property type="project" value="TreeGrafter"/>
</dbReference>
<organism evidence="8 10">
    <name type="scientific">Neisseria dumasiana</name>
    <dbReference type="NCBI Taxonomy" id="1931275"/>
    <lineage>
        <taxon>Bacteria</taxon>
        <taxon>Pseudomonadati</taxon>
        <taxon>Pseudomonadota</taxon>
        <taxon>Betaproteobacteria</taxon>
        <taxon>Neisseriales</taxon>
        <taxon>Neisseriaceae</taxon>
        <taxon>Neisseria</taxon>
    </lineage>
</organism>
<keyword evidence="11" id="KW-1185">Reference proteome</keyword>
<evidence type="ECO:0000313" key="10">
    <source>
        <dbReference type="Proteomes" id="UP000193303"/>
    </source>
</evidence>
<dbReference type="GO" id="GO:0009279">
    <property type="term" value="C:cell outer membrane"/>
    <property type="evidence" value="ECO:0007669"/>
    <property type="project" value="UniProtKB-SubCell"/>
</dbReference>
<comment type="subunit">
    <text evidence="6">Component of the lipopolysaccharide transport and assembly complex. Interacts with LptD.</text>
</comment>
<dbReference type="PROSITE" id="PS51257">
    <property type="entry name" value="PROKAR_LIPOPROTEIN"/>
    <property type="match status" value="1"/>
</dbReference>
<dbReference type="InterPro" id="IPR007485">
    <property type="entry name" value="LPS_assembly_LptE"/>
</dbReference>
<comment type="caution">
    <text evidence="8">The sequence shown here is derived from an EMBL/GenBank/DDBJ whole genome shotgun (WGS) entry which is preliminary data.</text>
</comment>
<evidence type="ECO:0000256" key="4">
    <source>
        <dbReference type="ARBA" id="ARBA00023237"/>
    </source>
</evidence>
<name>A0A1X3DHK5_9NEIS</name>
<comment type="function">
    <text evidence="6">Together with LptD, is involved in the assembly of lipopolysaccharide (LPS) at the surface of the outer membrane. Required for the proper assembly of LptD. Binds LPS and may serve as the LPS recognition site at the outer membrane.</text>
</comment>
<evidence type="ECO:0000313" key="9">
    <source>
        <dbReference type="EMBL" id="OSI34043.1"/>
    </source>
</evidence>
<evidence type="ECO:0000256" key="6">
    <source>
        <dbReference type="HAMAP-Rule" id="MF_01186"/>
    </source>
</evidence>
<keyword evidence="4 6" id="KW-0998">Cell outer membrane</keyword>
<evidence type="ECO:0000256" key="5">
    <source>
        <dbReference type="ARBA" id="ARBA00023288"/>
    </source>
</evidence>
<keyword evidence="2 6" id="KW-0472">Membrane</keyword>
<accession>A0A1X3DHK5</accession>
<dbReference type="STRING" id="1931275.BV914_11140"/>
<evidence type="ECO:0000256" key="1">
    <source>
        <dbReference type="ARBA" id="ARBA00022729"/>
    </source>
</evidence>
<comment type="similarity">
    <text evidence="6">Belongs to the LptE lipoprotein family.</text>
</comment>
<dbReference type="Gene3D" id="3.30.160.150">
    <property type="entry name" value="Lipoprotein like domain"/>
    <property type="match status" value="1"/>
</dbReference>
<dbReference type="PANTHER" id="PTHR38098:SF1">
    <property type="entry name" value="LPS-ASSEMBLY LIPOPROTEIN LPTE"/>
    <property type="match status" value="1"/>
</dbReference>
<keyword evidence="5 6" id="KW-0449">Lipoprotein</keyword>
<sequence>MKKILLPAAALLLAACGFHLKGTGSISGTLPYTSWHVAGAEIMKQPLENALRRADGKPLSATQAQAAVTVTHIETRRDIYTITRAADINEYLLALRVEAQASVNGRPQGDPIVVLIERKMDYADSEVLGKQEEEATIWAEMRADAADQIVRRLTFLKAD</sequence>
<evidence type="ECO:0000256" key="3">
    <source>
        <dbReference type="ARBA" id="ARBA00023139"/>
    </source>
</evidence>
<reference evidence="8 11" key="1">
    <citation type="submission" date="2017-01" db="EMBL/GenBank/DDBJ databases">
        <authorList>
            <person name="Wolfgang W.J."/>
            <person name="Cole J."/>
            <person name="Wroblewski D."/>
            <person name="Mcginnis J."/>
            <person name="Musser K.A."/>
        </authorList>
    </citation>
    <scope>NUCLEOTIDE SEQUENCE</scope>
    <source>
        <strain evidence="8">124861</strain>
        <strain evidence="9 11">93087</strain>
    </source>
</reference>
<evidence type="ECO:0000313" key="11">
    <source>
        <dbReference type="Proteomes" id="UP000193346"/>
    </source>
</evidence>
<feature type="signal peptide" evidence="7">
    <location>
        <begin position="1"/>
        <end position="20"/>
    </location>
</feature>
<dbReference type="GO" id="GO:0043165">
    <property type="term" value="P:Gram-negative-bacterium-type cell outer membrane assembly"/>
    <property type="evidence" value="ECO:0007669"/>
    <property type="project" value="UniProtKB-UniRule"/>
</dbReference>
<dbReference type="AlphaFoldDB" id="A0A1X3DHK5"/>
<dbReference type="OrthoDB" id="5298094at2"/>
<dbReference type="HAMAP" id="MF_01186">
    <property type="entry name" value="LPS_assembly_LptE"/>
    <property type="match status" value="1"/>
</dbReference>
<evidence type="ECO:0000313" key="8">
    <source>
        <dbReference type="EMBL" id="OSI20848.1"/>
    </source>
</evidence>
<dbReference type="PANTHER" id="PTHR38098">
    <property type="entry name" value="LPS-ASSEMBLY LIPOPROTEIN LPTE"/>
    <property type="match status" value="1"/>
</dbReference>
<protein>
    <recommendedName>
        <fullName evidence="6">LPS-assembly lipoprotein LptE</fullName>
    </recommendedName>
</protein>
<reference evidence="10" key="2">
    <citation type="submission" date="2017-01" db="EMBL/GenBank/DDBJ databases">
        <authorList>
            <person name="Mah S.A."/>
            <person name="Swanson W.J."/>
            <person name="Moy G.W."/>
            <person name="Vacquier V.D."/>
        </authorList>
    </citation>
    <scope>NUCLEOTIDE SEQUENCE [LARGE SCALE GENOMIC DNA]</scope>
    <source>
        <strain evidence="10">124861</strain>
    </source>
</reference>